<evidence type="ECO:0000313" key="1">
    <source>
        <dbReference type="EMBL" id="KKK71763.1"/>
    </source>
</evidence>
<proteinExistence type="predicted"/>
<protein>
    <submittedName>
        <fullName evidence="1">Uncharacterized protein</fullName>
    </submittedName>
</protein>
<gene>
    <name evidence="1" type="ORF">LCGC14_2910680</name>
</gene>
<accession>A0A0F8XS17</accession>
<comment type="caution">
    <text evidence="1">The sequence shown here is derived from an EMBL/GenBank/DDBJ whole genome shotgun (WGS) entry which is preliminary data.</text>
</comment>
<dbReference type="AlphaFoldDB" id="A0A0F8XS17"/>
<dbReference type="EMBL" id="LAZR01057583">
    <property type="protein sequence ID" value="KKK71763.1"/>
    <property type="molecule type" value="Genomic_DNA"/>
</dbReference>
<reference evidence="1" key="1">
    <citation type="journal article" date="2015" name="Nature">
        <title>Complex archaea that bridge the gap between prokaryotes and eukaryotes.</title>
        <authorList>
            <person name="Spang A."/>
            <person name="Saw J.H."/>
            <person name="Jorgensen S.L."/>
            <person name="Zaremba-Niedzwiedzka K."/>
            <person name="Martijn J."/>
            <person name="Lind A.E."/>
            <person name="van Eijk R."/>
            <person name="Schleper C."/>
            <person name="Guy L."/>
            <person name="Ettema T.J."/>
        </authorList>
    </citation>
    <scope>NUCLEOTIDE SEQUENCE</scope>
</reference>
<organism evidence="1">
    <name type="scientific">marine sediment metagenome</name>
    <dbReference type="NCBI Taxonomy" id="412755"/>
    <lineage>
        <taxon>unclassified sequences</taxon>
        <taxon>metagenomes</taxon>
        <taxon>ecological metagenomes</taxon>
    </lineage>
</organism>
<name>A0A0F8XS17_9ZZZZ</name>
<feature type="non-terminal residue" evidence="1">
    <location>
        <position position="238"/>
    </location>
</feature>
<sequence>MEKDEEIKEFDMSKIEELVNSSVTPAIKRFGLCEMKHIRKKFIVLHIPPSDLLPHITTKEIYDQSSGKAQMLLGKHYLYCRYGGKSDIAKPADYQRIALRRAELLRNEMLRRFQEVTVNKCEDAAFSEANERVVVRTIVTSDDSSLPSIRLSRDKNITQGPFYHEVLSDSLFEEINNVVDANKLLVQSHKKFIFGEEVYYRIYSEREHVIYEKDIFALLARTGCRFYAPHFYWITKLK</sequence>